<reference evidence="3 4" key="1">
    <citation type="submission" date="2024-09" db="EMBL/GenBank/DDBJ databases">
        <title>A chromosome-level genome assembly of Gray's grenadier anchovy, Coilia grayii.</title>
        <authorList>
            <person name="Fu Z."/>
        </authorList>
    </citation>
    <scope>NUCLEOTIDE SEQUENCE [LARGE SCALE GENOMIC DNA]</scope>
    <source>
        <strain evidence="3">G4</strain>
        <tissue evidence="3">Muscle</tissue>
    </source>
</reference>
<keyword evidence="2" id="KW-0472">Membrane</keyword>
<feature type="transmembrane region" description="Helical" evidence="2">
    <location>
        <begin position="28"/>
        <end position="53"/>
    </location>
</feature>
<feature type="region of interest" description="Disordered" evidence="1">
    <location>
        <begin position="177"/>
        <end position="196"/>
    </location>
</feature>
<feature type="compositionally biased region" description="Basic and acidic residues" evidence="1">
    <location>
        <begin position="182"/>
        <end position="196"/>
    </location>
</feature>
<organism evidence="3 4">
    <name type="scientific">Coilia grayii</name>
    <name type="common">Gray's grenadier anchovy</name>
    <dbReference type="NCBI Taxonomy" id="363190"/>
    <lineage>
        <taxon>Eukaryota</taxon>
        <taxon>Metazoa</taxon>
        <taxon>Chordata</taxon>
        <taxon>Craniata</taxon>
        <taxon>Vertebrata</taxon>
        <taxon>Euteleostomi</taxon>
        <taxon>Actinopterygii</taxon>
        <taxon>Neopterygii</taxon>
        <taxon>Teleostei</taxon>
        <taxon>Clupei</taxon>
        <taxon>Clupeiformes</taxon>
        <taxon>Clupeoidei</taxon>
        <taxon>Engraulidae</taxon>
        <taxon>Coilinae</taxon>
        <taxon>Coilia</taxon>
    </lineage>
</organism>
<keyword evidence="4" id="KW-1185">Reference proteome</keyword>
<evidence type="ECO:0000256" key="2">
    <source>
        <dbReference type="SAM" id="Phobius"/>
    </source>
</evidence>
<keyword evidence="2" id="KW-1133">Transmembrane helix</keyword>
<feature type="transmembrane region" description="Helical" evidence="2">
    <location>
        <begin position="372"/>
        <end position="396"/>
    </location>
</feature>
<feature type="transmembrane region" description="Helical" evidence="2">
    <location>
        <begin position="73"/>
        <end position="94"/>
    </location>
</feature>
<dbReference type="AlphaFoldDB" id="A0ABD1JCQ6"/>
<sequence length="467" mass="48726">MSELMTGPHLKIVMADVREVGPLGVGTLLGATALTTAMASAVTGVTLAALVALTLLRMKGQGHGNGSCKDGALLWVSSGLAAAVGATASGGLLGLVAEMLSQHCGAVGLLSGLVVFALLKPLLRVALRVGAEQDCCGLLEQSVEARQREERHQEALEGVQRQRVTVEMEQRITVLEEEGGAAEERHRPSWEAQWRERKEAQREERDRLELETERRSANEHITKMMSKYVDFLAFSGIPMTVTATVTTGFGLFGFGEYRFVFVVLLGLVLLMTFLLMRATQLRFWMFAGCMGVFATFAIAVLTVHAGQEVAGASARMRAAGQTVPPRESVIGNMSQRSALEAIAAGFFVAKLCQVAIGATVGGPLGRQVDRKVAVGAAGATAAILGLVQALGGAFGVGGRAGALLGAVGAAGVSLGSAAAIAVGWSTWAGTVATTTGMVIGALATGKWDVPNLIQVPVAYMFAMNSPF</sequence>
<feature type="transmembrane region" description="Helical" evidence="2">
    <location>
        <begin position="402"/>
        <end position="424"/>
    </location>
</feature>
<feature type="transmembrane region" description="Helical" evidence="2">
    <location>
        <begin position="257"/>
        <end position="276"/>
    </location>
</feature>
<name>A0ABD1JCQ6_9TELE</name>
<feature type="transmembrane region" description="Helical" evidence="2">
    <location>
        <begin position="341"/>
        <end position="360"/>
    </location>
</feature>
<dbReference type="Proteomes" id="UP001591681">
    <property type="component" value="Unassembled WGS sequence"/>
</dbReference>
<proteinExistence type="predicted"/>
<feature type="transmembrane region" description="Helical" evidence="2">
    <location>
        <begin position="283"/>
        <end position="306"/>
    </location>
</feature>
<keyword evidence="2" id="KW-0812">Transmembrane</keyword>
<evidence type="ECO:0000313" key="4">
    <source>
        <dbReference type="Proteomes" id="UP001591681"/>
    </source>
</evidence>
<feature type="transmembrane region" description="Helical" evidence="2">
    <location>
        <begin position="231"/>
        <end position="251"/>
    </location>
</feature>
<feature type="transmembrane region" description="Helical" evidence="2">
    <location>
        <begin position="100"/>
        <end position="119"/>
    </location>
</feature>
<evidence type="ECO:0000313" key="3">
    <source>
        <dbReference type="EMBL" id="KAL2084852.1"/>
    </source>
</evidence>
<accession>A0ABD1JCQ6</accession>
<dbReference type="EMBL" id="JBHFQA010000017">
    <property type="protein sequence ID" value="KAL2084852.1"/>
    <property type="molecule type" value="Genomic_DNA"/>
</dbReference>
<comment type="caution">
    <text evidence="3">The sequence shown here is derived from an EMBL/GenBank/DDBJ whole genome shotgun (WGS) entry which is preliminary data.</text>
</comment>
<gene>
    <name evidence="3" type="ORF">ACEWY4_020370</name>
</gene>
<evidence type="ECO:0000256" key="1">
    <source>
        <dbReference type="SAM" id="MobiDB-lite"/>
    </source>
</evidence>
<protein>
    <submittedName>
        <fullName evidence="3">Uncharacterized protein</fullName>
    </submittedName>
</protein>